<comment type="similarity">
    <text evidence="7">Belongs to the inositol monophosphatase superfamily.</text>
</comment>
<evidence type="ECO:0000256" key="5">
    <source>
        <dbReference type="ARBA" id="ARBA00022842"/>
    </source>
</evidence>
<dbReference type="InterPro" id="IPR000760">
    <property type="entry name" value="Inositol_monophosphatase-like"/>
</dbReference>
<dbReference type="InterPro" id="IPR020583">
    <property type="entry name" value="Inositol_monoP_metal-BS"/>
</dbReference>
<dbReference type="Gene3D" id="3.30.540.10">
    <property type="entry name" value="Fructose-1,6-Bisphosphatase, subunit A, domain 1"/>
    <property type="match status" value="1"/>
</dbReference>
<dbReference type="OrthoDB" id="9772456at2"/>
<dbReference type="Gene3D" id="3.40.190.80">
    <property type="match status" value="1"/>
</dbReference>
<name>A0A285IDF1_9FIRM</name>
<evidence type="ECO:0000313" key="9">
    <source>
        <dbReference type="Proteomes" id="UP000219573"/>
    </source>
</evidence>
<dbReference type="AlphaFoldDB" id="A0A285IDF1"/>
<comment type="catalytic activity">
    <reaction evidence="1 7">
        <text>a myo-inositol phosphate + H2O = myo-inositol + phosphate</text>
        <dbReference type="Rhea" id="RHEA:24056"/>
        <dbReference type="ChEBI" id="CHEBI:15377"/>
        <dbReference type="ChEBI" id="CHEBI:17268"/>
        <dbReference type="ChEBI" id="CHEBI:43474"/>
        <dbReference type="ChEBI" id="CHEBI:84139"/>
        <dbReference type="EC" id="3.1.3.25"/>
    </reaction>
</comment>
<feature type="binding site" evidence="6">
    <location>
        <position position="84"/>
    </location>
    <ligand>
        <name>Mg(2+)</name>
        <dbReference type="ChEBI" id="CHEBI:18420"/>
        <label>1</label>
        <note>catalytic</note>
    </ligand>
</feature>
<keyword evidence="3 6" id="KW-0479">Metal-binding</keyword>
<dbReference type="PANTHER" id="PTHR20854:SF4">
    <property type="entry name" value="INOSITOL-1-MONOPHOSPHATASE-RELATED"/>
    <property type="match status" value="1"/>
</dbReference>
<accession>A0A285IDF1</accession>
<feature type="binding site" evidence="6">
    <location>
        <position position="212"/>
    </location>
    <ligand>
        <name>Mg(2+)</name>
        <dbReference type="ChEBI" id="CHEBI:18420"/>
        <label>1</label>
        <note>catalytic</note>
    </ligand>
</feature>
<protein>
    <recommendedName>
        <fullName evidence="7">Inositol-1-monophosphatase</fullName>
        <ecNumber evidence="7">3.1.3.25</ecNumber>
    </recommendedName>
</protein>
<keyword evidence="9" id="KW-1185">Reference proteome</keyword>
<evidence type="ECO:0000256" key="4">
    <source>
        <dbReference type="ARBA" id="ARBA00022801"/>
    </source>
</evidence>
<sequence length="260" mass="29093">MDIDSVLEKVISWVKEVGKLQLQRLETNLNISTKSGEFDLVTEVDQLSEEILIGHILNEFPNHSILSEENGALKHHSKFQWIIDPLDGTTNYIHGFPIFSISVALKYCDELIMGVIYVPRLDELYVALKGRGAYLNYQRIEVSTSTSLESSLLSTGFPYNRGITSNNNLNFFNQLVPKIRGIRRTGSAAYDLCNVATGRFDGYWELSLNSWDIAAGKLLVEEAKGKVISLKVGEDSLLVAANQMICDLLLTEFEADLLKS</sequence>
<dbReference type="PROSITE" id="PS00629">
    <property type="entry name" value="IMP_1"/>
    <property type="match status" value="1"/>
</dbReference>
<dbReference type="InterPro" id="IPR033942">
    <property type="entry name" value="IMPase"/>
</dbReference>
<keyword evidence="4 7" id="KW-0378">Hydrolase</keyword>
<evidence type="ECO:0000256" key="2">
    <source>
        <dbReference type="ARBA" id="ARBA00001946"/>
    </source>
</evidence>
<dbReference type="Pfam" id="PF00459">
    <property type="entry name" value="Inositol_P"/>
    <property type="match status" value="1"/>
</dbReference>
<feature type="binding site" evidence="6">
    <location>
        <position position="87"/>
    </location>
    <ligand>
        <name>Mg(2+)</name>
        <dbReference type="ChEBI" id="CHEBI:18420"/>
        <label>1</label>
        <note>catalytic</note>
    </ligand>
</feature>
<dbReference type="CDD" id="cd01639">
    <property type="entry name" value="IMPase"/>
    <property type="match status" value="1"/>
</dbReference>
<proteinExistence type="inferred from homology"/>
<comment type="cofactor">
    <cofactor evidence="2 6 7">
        <name>Mg(2+)</name>
        <dbReference type="ChEBI" id="CHEBI:18420"/>
    </cofactor>
</comment>
<dbReference type="RefSeq" id="WP_097019470.1">
    <property type="nucleotide sequence ID" value="NZ_OBDZ01000040.1"/>
</dbReference>
<organism evidence="8 9">
    <name type="scientific">Orenia metallireducens</name>
    <dbReference type="NCBI Taxonomy" id="1413210"/>
    <lineage>
        <taxon>Bacteria</taxon>
        <taxon>Bacillati</taxon>
        <taxon>Bacillota</taxon>
        <taxon>Clostridia</taxon>
        <taxon>Halanaerobiales</taxon>
        <taxon>Halobacteroidaceae</taxon>
        <taxon>Orenia</taxon>
    </lineage>
</organism>
<dbReference type="GO" id="GO:0046872">
    <property type="term" value="F:metal ion binding"/>
    <property type="evidence" value="ECO:0007669"/>
    <property type="project" value="UniProtKB-KW"/>
</dbReference>
<feature type="binding site" evidence="6">
    <location>
        <position position="86"/>
    </location>
    <ligand>
        <name>Mg(2+)</name>
        <dbReference type="ChEBI" id="CHEBI:18420"/>
        <label>1</label>
        <note>catalytic</note>
    </ligand>
</feature>
<feature type="binding site" evidence="6">
    <location>
        <position position="68"/>
    </location>
    <ligand>
        <name>Mg(2+)</name>
        <dbReference type="ChEBI" id="CHEBI:18420"/>
        <label>1</label>
        <note>catalytic</note>
    </ligand>
</feature>
<dbReference type="FunFam" id="3.30.540.10:FF:000003">
    <property type="entry name" value="Inositol-1-monophosphatase"/>
    <property type="match status" value="1"/>
</dbReference>
<dbReference type="Proteomes" id="UP000219573">
    <property type="component" value="Unassembled WGS sequence"/>
</dbReference>
<dbReference type="GO" id="GO:0007165">
    <property type="term" value="P:signal transduction"/>
    <property type="evidence" value="ECO:0007669"/>
    <property type="project" value="TreeGrafter"/>
</dbReference>
<dbReference type="GO" id="GO:0008934">
    <property type="term" value="F:inositol monophosphate 1-phosphatase activity"/>
    <property type="evidence" value="ECO:0007669"/>
    <property type="project" value="InterPro"/>
</dbReference>
<dbReference type="PRINTS" id="PR01959">
    <property type="entry name" value="SBIMPHPHTASE"/>
</dbReference>
<evidence type="ECO:0000256" key="6">
    <source>
        <dbReference type="PIRSR" id="PIRSR600760-2"/>
    </source>
</evidence>
<reference evidence="9" key="1">
    <citation type="submission" date="2017-09" db="EMBL/GenBank/DDBJ databases">
        <authorList>
            <person name="Varghese N."/>
            <person name="Submissions S."/>
        </authorList>
    </citation>
    <scope>NUCLEOTIDE SEQUENCE [LARGE SCALE GENOMIC DNA]</scope>
    <source>
        <strain evidence="9">MSL47</strain>
    </source>
</reference>
<evidence type="ECO:0000256" key="7">
    <source>
        <dbReference type="RuleBase" id="RU364068"/>
    </source>
</evidence>
<keyword evidence="5 6" id="KW-0460">Magnesium</keyword>
<evidence type="ECO:0000256" key="1">
    <source>
        <dbReference type="ARBA" id="ARBA00001033"/>
    </source>
</evidence>
<evidence type="ECO:0000313" key="8">
    <source>
        <dbReference type="EMBL" id="SNY45990.1"/>
    </source>
</evidence>
<evidence type="ECO:0000256" key="3">
    <source>
        <dbReference type="ARBA" id="ARBA00022723"/>
    </source>
</evidence>
<dbReference type="PRINTS" id="PR00377">
    <property type="entry name" value="IMPHPHTASES"/>
</dbReference>
<gene>
    <name evidence="8" type="ORF">SAMN06265827_14013</name>
</gene>
<dbReference type="PANTHER" id="PTHR20854">
    <property type="entry name" value="INOSITOL MONOPHOSPHATASE"/>
    <property type="match status" value="1"/>
</dbReference>
<dbReference type="EMBL" id="OBDZ01000040">
    <property type="protein sequence ID" value="SNY45990.1"/>
    <property type="molecule type" value="Genomic_DNA"/>
</dbReference>
<dbReference type="GO" id="GO:0006020">
    <property type="term" value="P:inositol metabolic process"/>
    <property type="evidence" value="ECO:0007669"/>
    <property type="project" value="TreeGrafter"/>
</dbReference>
<dbReference type="SUPFAM" id="SSF56655">
    <property type="entry name" value="Carbohydrate phosphatase"/>
    <property type="match status" value="1"/>
</dbReference>
<dbReference type="EC" id="3.1.3.25" evidence="7"/>
<dbReference type="InterPro" id="IPR022337">
    <property type="entry name" value="Inositol_monophosphatase_SuhB"/>
</dbReference>